<dbReference type="InterPro" id="IPR024977">
    <property type="entry name" value="Apc4-like_WD40_dom"/>
</dbReference>
<dbReference type="Pfam" id="PF12896">
    <property type="entry name" value="ANAPC4"/>
    <property type="match status" value="1"/>
</dbReference>
<sequence length="911" mass="94977">MEDSDDGNGSHAAAPSAAAFTITTEKALSSDVSIACWCPTMDLCAVLSADGQLQLHRMDWQLLWAVSPEALITAVAWRPDGKQIAAGHANGAISVLDVETGDTVSSHKVHYAGISSITWDDQAATNSTNSSSRGSLFSPHHSMQPHQRYKRLFVPPVMEPHPPSGTEPLPDPYELCMEAVGPTSWPAERPGLSLLAAADVRGIVSLWLQGQVQIAELTAAVMPSGGAGGAGEEGSLQEQQEDEEERYKLLHVLATSQLDQVLTVNQSASGAVVVVSHSLQLLQQHQQPLQQCTTLFSQLQSFLQAAVKCVEVSASDWASAMGDFRKRFEVQLQQELSDHGSSITVPQHELLLLLATGCCTSPLQSFLTHTLGEAGLRRLARSLDSTASGLHTALLERLLPLLELVLFLLGELRGCVACGGGAQPPAGSWMGLQVSQLQVLELHAAALLLRTEQLRRSLTCLACQYRAFFTWLLKAVRQLEGQDAAAAAADGGGGAAAAGGDAGSSLASCQEVLAFLKGQFLHDAIAPELSGSSLTPEAQARAEALLYQGISPAETHQLLALLMPSQPQTLGATAAAAASQPGSSSAASPGALRAAGRQQQQQGQPSAAAVELAAQACSRPLAQQLQQLVSLCEEEFEQPVIAISPSVVPPVAQLQLLPGESGAAASGGPQPGSSSSSSSSSKGVAVAPPLLQPQQYADLHSYVCCSVPAQSAAAAAAAAGGNLLLVVKLPREGLAQQQQQQQQQPAVQAVLLQLPEGQSAVAWQSYKEQQLALLLGGSSAGGGDAATGGWKQQTSSGSSSSSSLHLLELADAPWVPVQHLAAGSSSSSSVLHQCLQQQAVVALSDLPQRSRQLQHASSAGQLAVSRVRGLASLVTDMQHLLVMDLEDDEEAEGEEEEEDEDGGSDAEMAEG</sequence>
<gene>
    <name evidence="9" type="ORF">BQ4739_LOCUS5210</name>
</gene>
<evidence type="ECO:0000259" key="8">
    <source>
        <dbReference type="Pfam" id="PF12896"/>
    </source>
</evidence>
<feature type="domain" description="Anaphase-promoting complex subunit 4-like WD40" evidence="7">
    <location>
        <begin position="36"/>
        <end position="121"/>
    </location>
</feature>
<feature type="compositionally biased region" description="Polar residues" evidence="6">
    <location>
        <begin position="123"/>
        <end position="135"/>
    </location>
</feature>
<dbReference type="InterPro" id="IPR015943">
    <property type="entry name" value="WD40/YVTN_repeat-like_dom_sf"/>
</dbReference>
<name>A0A383VGQ0_TETOB</name>
<accession>A0A383VGQ0</accession>
<dbReference type="GO" id="GO:0005680">
    <property type="term" value="C:anaphase-promoting complex"/>
    <property type="evidence" value="ECO:0007669"/>
    <property type="project" value="InterPro"/>
</dbReference>
<proteinExistence type="predicted"/>
<dbReference type="EMBL" id="FNXT01000453">
    <property type="protein sequence ID" value="SZX64718.1"/>
    <property type="molecule type" value="Genomic_DNA"/>
</dbReference>
<evidence type="ECO:0000256" key="3">
    <source>
        <dbReference type="ARBA" id="ARBA00022776"/>
    </source>
</evidence>
<dbReference type="Pfam" id="PF12894">
    <property type="entry name" value="ANAPC4_WD40"/>
    <property type="match status" value="1"/>
</dbReference>
<evidence type="ECO:0000256" key="6">
    <source>
        <dbReference type="SAM" id="MobiDB-lite"/>
    </source>
</evidence>
<keyword evidence="10" id="KW-1185">Reference proteome</keyword>
<dbReference type="GO" id="GO:0070979">
    <property type="term" value="P:protein K11-linked ubiquitination"/>
    <property type="evidence" value="ECO:0007669"/>
    <property type="project" value="TreeGrafter"/>
</dbReference>
<keyword evidence="3" id="KW-0498">Mitosis</keyword>
<dbReference type="InterPro" id="IPR024789">
    <property type="entry name" value="APC4"/>
</dbReference>
<dbReference type="PANTHER" id="PTHR13260:SF0">
    <property type="entry name" value="ANAPHASE-PROMOTING COMPLEX SUBUNIT 4"/>
    <property type="match status" value="1"/>
</dbReference>
<keyword evidence="5" id="KW-0131">Cell cycle</keyword>
<evidence type="ECO:0000256" key="1">
    <source>
        <dbReference type="ARBA" id="ARBA00016067"/>
    </source>
</evidence>
<feature type="domain" description="Anaphase-promoting complex subunit 4 long" evidence="8">
    <location>
        <begin position="274"/>
        <end position="480"/>
    </location>
</feature>
<feature type="region of interest" description="Disordered" evidence="6">
    <location>
        <begin position="884"/>
        <end position="911"/>
    </location>
</feature>
<dbReference type="SUPFAM" id="SSF117289">
    <property type="entry name" value="Nucleoporin domain"/>
    <property type="match status" value="1"/>
</dbReference>
<protein>
    <recommendedName>
        <fullName evidence="1">Anaphase-promoting complex subunit 4</fullName>
    </recommendedName>
</protein>
<dbReference type="InterPro" id="IPR024790">
    <property type="entry name" value="APC4_long_dom"/>
</dbReference>
<dbReference type="GO" id="GO:0034399">
    <property type="term" value="C:nuclear periphery"/>
    <property type="evidence" value="ECO:0007669"/>
    <property type="project" value="TreeGrafter"/>
</dbReference>
<keyword evidence="4" id="KW-0833">Ubl conjugation pathway</keyword>
<keyword evidence="2" id="KW-0132">Cell division</keyword>
<dbReference type="GO" id="GO:0031145">
    <property type="term" value="P:anaphase-promoting complex-dependent catabolic process"/>
    <property type="evidence" value="ECO:0007669"/>
    <property type="project" value="InterPro"/>
</dbReference>
<evidence type="ECO:0000313" key="9">
    <source>
        <dbReference type="EMBL" id="SZX64718.1"/>
    </source>
</evidence>
<feature type="region of interest" description="Disordered" evidence="6">
    <location>
        <begin position="572"/>
        <end position="607"/>
    </location>
</feature>
<evidence type="ECO:0000256" key="4">
    <source>
        <dbReference type="ARBA" id="ARBA00022786"/>
    </source>
</evidence>
<dbReference type="PANTHER" id="PTHR13260">
    <property type="entry name" value="ANAPHASE PROMOTING COMPLEX SUBUNIT 4 APC4"/>
    <property type="match status" value="1"/>
</dbReference>
<evidence type="ECO:0000259" key="7">
    <source>
        <dbReference type="Pfam" id="PF12894"/>
    </source>
</evidence>
<dbReference type="AlphaFoldDB" id="A0A383VGQ0"/>
<reference evidence="9 10" key="1">
    <citation type="submission" date="2016-10" db="EMBL/GenBank/DDBJ databases">
        <authorList>
            <person name="Cai Z."/>
        </authorList>
    </citation>
    <scope>NUCLEOTIDE SEQUENCE [LARGE SCALE GENOMIC DNA]</scope>
</reference>
<evidence type="ECO:0000256" key="2">
    <source>
        <dbReference type="ARBA" id="ARBA00022618"/>
    </source>
</evidence>
<dbReference type="GO" id="GO:0051301">
    <property type="term" value="P:cell division"/>
    <property type="evidence" value="ECO:0007669"/>
    <property type="project" value="UniProtKB-KW"/>
</dbReference>
<feature type="region of interest" description="Disordered" evidence="6">
    <location>
        <begin position="660"/>
        <end position="685"/>
    </location>
</feature>
<evidence type="ECO:0000313" key="10">
    <source>
        <dbReference type="Proteomes" id="UP000256970"/>
    </source>
</evidence>
<organism evidence="9 10">
    <name type="scientific">Tetradesmus obliquus</name>
    <name type="common">Green alga</name>
    <name type="synonym">Acutodesmus obliquus</name>
    <dbReference type="NCBI Taxonomy" id="3088"/>
    <lineage>
        <taxon>Eukaryota</taxon>
        <taxon>Viridiplantae</taxon>
        <taxon>Chlorophyta</taxon>
        <taxon>core chlorophytes</taxon>
        <taxon>Chlorophyceae</taxon>
        <taxon>CS clade</taxon>
        <taxon>Sphaeropleales</taxon>
        <taxon>Scenedesmaceae</taxon>
        <taxon>Tetradesmus</taxon>
    </lineage>
</organism>
<dbReference type="Gene3D" id="2.130.10.10">
    <property type="entry name" value="YVTN repeat-like/Quinoprotein amine dehydrogenase"/>
    <property type="match status" value="1"/>
</dbReference>
<dbReference type="STRING" id="3088.A0A383VGQ0"/>
<dbReference type="Proteomes" id="UP000256970">
    <property type="component" value="Unassembled WGS sequence"/>
</dbReference>
<evidence type="ECO:0000256" key="5">
    <source>
        <dbReference type="ARBA" id="ARBA00023306"/>
    </source>
</evidence>
<feature type="region of interest" description="Disordered" evidence="6">
    <location>
        <begin position="123"/>
        <end position="142"/>
    </location>
</feature>